<dbReference type="AlphaFoldDB" id="A0A816B9D6"/>
<protein>
    <submittedName>
        <fullName evidence="2">Uncharacterized protein</fullName>
    </submittedName>
</protein>
<keyword evidence="4" id="KW-1185">Reference proteome</keyword>
<dbReference type="Proteomes" id="UP000663829">
    <property type="component" value="Unassembled WGS sequence"/>
</dbReference>
<evidence type="ECO:0000313" key="2">
    <source>
        <dbReference type="EMBL" id="CAF1605394.1"/>
    </source>
</evidence>
<dbReference type="Proteomes" id="UP000681722">
    <property type="component" value="Unassembled WGS sequence"/>
</dbReference>
<accession>A0A816B9D6</accession>
<dbReference type="EMBL" id="CAJOBC010103301">
    <property type="protein sequence ID" value="CAF4484996.1"/>
    <property type="molecule type" value="Genomic_DNA"/>
</dbReference>
<organism evidence="2 4">
    <name type="scientific">Didymodactylos carnosus</name>
    <dbReference type="NCBI Taxonomy" id="1234261"/>
    <lineage>
        <taxon>Eukaryota</taxon>
        <taxon>Metazoa</taxon>
        <taxon>Spiralia</taxon>
        <taxon>Gnathifera</taxon>
        <taxon>Rotifera</taxon>
        <taxon>Eurotatoria</taxon>
        <taxon>Bdelloidea</taxon>
        <taxon>Philodinida</taxon>
        <taxon>Philodinidae</taxon>
        <taxon>Didymodactylos</taxon>
    </lineage>
</organism>
<feature type="region of interest" description="Disordered" evidence="1">
    <location>
        <begin position="21"/>
        <end position="46"/>
    </location>
</feature>
<gene>
    <name evidence="2" type="ORF">GPM918_LOCUS42718</name>
    <name evidence="3" type="ORF">SRO942_LOCUS44026</name>
</gene>
<dbReference type="EMBL" id="CAJNOQ010036740">
    <property type="protein sequence ID" value="CAF1605394.1"/>
    <property type="molecule type" value="Genomic_DNA"/>
</dbReference>
<sequence length="214" mass="24547">MRPAAIAACARISNQIEMDHSDFDVSSQYDSTDDMDDEAVGTEASERRRESISLLNGVSDLLGVKRIEDVRNRNILRTQTDKAVLAIRRLAENTLDSGDREAPQDWLTAEYTLDEADELIKGFKHLVDSSDYTEQIRLLTLAPSGWGRAKIQLSFNCSQRQARYAVHLRDSGRKLHCPVDLRGNMPFDPQIEKQIFEFYHDDLISRVRIIRFEF</sequence>
<feature type="compositionally biased region" description="Acidic residues" evidence="1">
    <location>
        <begin position="31"/>
        <end position="40"/>
    </location>
</feature>
<evidence type="ECO:0000256" key="1">
    <source>
        <dbReference type="SAM" id="MobiDB-lite"/>
    </source>
</evidence>
<name>A0A816B9D6_9BILA</name>
<reference evidence="2" key="1">
    <citation type="submission" date="2021-02" db="EMBL/GenBank/DDBJ databases">
        <authorList>
            <person name="Nowell W R."/>
        </authorList>
    </citation>
    <scope>NUCLEOTIDE SEQUENCE</scope>
</reference>
<proteinExistence type="predicted"/>
<comment type="caution">
    <text evidence="2">The sequence shown here is derived from an EMBL/GenBank/DDBJ whole genome shotgun (WGS) entry which is preliminary data.</text>
</comment>
<dbReference type="OrthoDB" id="6375801at2759"/>
<evidence type="ECO:0000313" key="4">
    <source>
        <dbReference type="Proteomes" id="UP000663829"/>
    </source>
</evidence>
<evidence type="ECO:0000313" key="3">
    <source>
        <dbReference type="EMBL" id="CAF4484996.1"/>
    </source>
</evidence>